<evidence type="ECO:0000259" key="1">
    <source>
        <dbReference type="SMART" id="SM00267"/>
    </source>
</evidence>
<keyword evidence="3" id="KW-1185">Reference proteome</keyword>
<dbReference type="InterPro" id="IPR011006">
    <property type="entry name" value="CheY-like_superfamily"/>
</dbReference>
<dbReference type="Pfam" id="PF00990">
    <property type="entry name" value="GGDEF"/>
    <property type="match status" value="1"/>
</dbReference>
<proteinExistence type="predicted"/>
<protein>
    <submittedName>
        <fullName evidence="2">Diguanylate cyclase (GGDEF) domain-containing protein</fullName>
    </submittedName>
</protein>
<dbReference type="SMART" id="SM00267">
    <property type="entry name" value="GGDEF"/>
    <property type="match status" value="1"/>
</dbReference>
<dbReference type="Proteomes" id="UP000219439">
    <property type="component" value="Unassembled WGS sequence"/>
</dbReference>
<dbReference type="EMBL" id="OBEL01000001">
    <property type="protein sequence ID" value="SNZ07632.1"/>
    <property type="molecule type" value="Genomic_DNA"/>
</dbReference>
<sequence>MGKQALILTEQDYGFDIPDWAGLLIQKEFEVWSHSILGTENPSKVELQADIILLDLLDVAASDIDILIERSVALRAKHGLDHARVPMVAIASPSVHLTEDQLLHFSDILQPPLTGDLISNRLISLMRLATMRREAERRALTFKRFGVGLPVVPPPSDLAEQKLLFLGSGMAFLPVQSALPDSIDIVASLTPQMAEDMLEAQKFDALIIELSDYNAHLVEFTNALRRNPSYFSLPIILVCHKKATEDGLAALAAGANDIVSFPFSERFFENRIDILVREERYRQQLRKIFSEARLLMPTDEITRLYSEKFLKAHLEALEGDTGATSMSFAGIDISFDVIGDNQGHKIHENSLLSRVGRLISSLMRAEDLLARLDNGRFVALFPDTDLYETRSALRRIRSIIQLSPFIEQSSQKGVKVSLDFSLHYSDTKSEITDVDKILKDLFENPVIRF</sequence>
<reference evidence="2 3" key="1">
    <citation type="submission" date="2017-09" db="EMBL/GenBank/DDBJ databases">
        <authorList>
            <person name="Ehlers B."/>
            <person name="Leendertz F.H."/>
        </authorList>
    </citation>
    <scope>NUCLEOTIDE SEQUENCE [LARGE SCALE GENOMIC DNA]</scope>
    <source>
        <strain evidence="2 3">DSM 18289</strain>
    </source>
</reference>
<organism evidence="2 3">
    <name type="scientific">Cohaesibacter gelatinilyticus</name>
    <dbReference type="NCBI Taxonomy" id="372072"/>
    <lineage>
        <taxon>Bacteria</taxon>
        <taxon>Pseudomonadati</taxon>
        <taxon>Pseudomonadota</taxon>
        <taxon>Alphaproteobacteria</taxon>
        <taxon>Hyphomicrobiales</taxon>
        <taxon>Cohaesibacteraceae</taxon>
    </lineage>
</organism>
<feature type="domain" description="GGDEF" evidence="1">
    <location>
        <begin position="285"/>
        <end position="448"/>
    </location>
</feature>
<dbReference type="InterPro" id="IPR029787">
    <property type="entry name" value="Nucleotide_cyclase"/>
</dbReference>
<dbReference type="NCBIfam" id="TIGR00254">
    <property type="entry name" value="GGDEF"/>
    <property type="match status" value="1"/>
</dbReference>
<evidence type="ECO:0000313" key="3">
    <source>
        <dbReference type="Proteomes" id="UP000219439"/>
    </source>
</evidence>
<dbReference type="RefSeq" id="WP_097152392.1">
    <property type="nucleotide sequence ID" value="NZ_OBEL01000001.1"/>
</dbReference>
<dbReference type="SUPFAM" id="SSF52172">
    <property type="entry name" value="CheY-like"/>
    <property type="match status" value="1"/>
</dbReference>
<name>A0A285NDR1_9HYPH</name>
<dbReference type="Gene3D" id="3.40.50.2300">
    <property type="match status" value="1"/>
</dbReference>
<dbReference type="SUPFAM" id="SSF55073">
    <property type="entry name" value="Nucleotide cyclase"/>
    <property type="match status" value="1"/>
</dbReference>
<gene>
    <name evidence="2" type="ORF">SAMN06265368_1167</name>
</gene>
<accession>A0A285NDR1</accession>
<dbReference type="OrthoDB" id="8431543at2"/>
<dbReference type="Gene3D" id="3.30.70.270">
    <property type="match status" value="1"/>
</dbReference>
<dbReference type="AlphaFoldDB" id="A0A285NDR1"/>
<evidence type="ECO:0000313" key="2">
    <source>
        <dbReference type="EMBL" id="SNZ07632.1"/>
    </source>
</evidence>
<dbReference type="InterPro" id="IPR043128">
    <property type="entry name" value="Rev_trsase/Diguanyl_cyclase"/>
</dbReference>
<dbReference type="InterPro" id="IPR000160">
    <property type="entry name" value="GGDEF_dom"/>
</dbReference>